<accession>A0ABS8EYI5</accession>
<dbReference type="Proteomes" id="UP001299235">
    <property type="component" value="Unassembled WGS sequence"/>
</dbReference>
<name>A0ABS8EYI5_9FIRM</name>
<feature type="transmembrane region" description="Helical" evidence="2">
    <location>
        <begin position="41"/>
        <end position="62"/>
    </location>
</feature>
<keyword evidence="4" id="KW-1185">Reference proteome</keyword>
<keyword evidence="2" id="KW-0812">Transmembrane</keyword>
<comment type="caution">
    <text evidence="3">The sequence shown here is derived from an EMBL/GenBank/DDBJ whole genome shotgun (WGS) entry which is preliminary data.</text>
</comment>
<feature type="transmembrane region" description="Helical" evidence="2">
    <location>
        <begin position="12"/>
        <end position="29"/>
    </location>
</feature>
<sequence>MNDRAKYKGRMAIYAMAGVYLLAQAYYMYKDIPTSSGTDKILMSIFMVVFAVIGAGMVIMGVTKSYKAIKEDYNAVPEEEKKDAETSEGEEAAVEAKEVAELEDKIEESKDASEDADK</sequence>
<gene>
    <name evidence="3" type="ORF">LKD42_11415</name>
</gene>
<feature type="region of interest" description="Disordered" evidence="1">
    <location>
        <begin position="77"/>
        <end position="118"/>
    </location>
</feature>
<keyword evidence="2" id="KW-0472">Membrane</keyword>
<organism evidence="3 4">
    <name type="scientific">Hominisplanchenecus faecis</name>
    <dbReference type="NCBI Taxonomy" id="2885351"/>
    <lineage>
        <taxon>Bacteria</taxon>
        <taxon>Bacillati</taxon>
        <taxon>Bacillota</taxon>
        <taxon>Clostridia</taxon>
        <taxon>Lachnospirales</taxon>
        <taxon>Lachnospiraceae</taxon>
        <taxon>Hominisplanchenecus</taxon>
    </lineage>
</organism>
<protein>
    <submittedName>
        <fullName evidence="3">Uncharacterized protein</fullName>
    </submittedName>
</protein>
<evidence type="ECO:0000256" key="1">
    <source>
        <dbReference type="SAM" id="MobiDB-lite"/>
    </source>
</evidence>
<reference evidence="3 4" key="1">
    <citation type="submission" date="2021-10" db="EMBL/GenBank/DDBJ databases">
        <title>Anaerobic single-cell dispensing facilitates the cultivation of human gut bacteria.</title>
        <authorList>
            <person name="Afrizal A."/>
        </authorList>
    </citation>
    <scope>NUCLEOTIDE SEQUENCE [LARGE SCALE GENOMIC DNA]</scope>
    <source>
        <strain evidence="3 4">CLA-AA-H246</strain>
    </source>
</reference>
<keyword evidence="2" id="KW-1133">Transmembrane helix</keyword>
<proteinExistence type="predicted"/>
<evidence type="ECO:0000256" key="2">
    <source>
        <dbReference type="SAM" id="Phobius"/>
    </source>
</evidence>
<feature type="compositionally biased region" description="Basic and acidic residues" evidence="1">
    <location>
        <begin position="94"/>
        <end position="118"/>
    </location>
</feature>
<dbReference type="EMBL" id="JAJEQE010000044">
    <property type="protein sequence ID" value="MCC2149853.1"/>
    <property type="molecule type" value="Genomic_DNA"/>
</dbReference>
<evidence type="ECO:0000313" key="3">
    <source>
        <dbReference type="EMBL" id="MCC2149853.1"/>
    </source>
</evidence>
<dbReference type="RefSeq" id="WP_173895232.1">
    <property type="nucleotide sequence ID" value="NZ_JAJEQE010000044.1"/>
</dbReference>
<evidence type="ECO:0000313" key="4">
    <source>
        <dbReference type="Proteomes" id="UP001299235"/>
    </source>
</evidence>